<feature type="transmembrane region" description="Helical" evidence="7">
    <location>
        <begin position="189"/>
        <end position="212"/>
    </location>
</feature>
<proteinExistence type="inferred from homology"/>
<evidence type="ECO:0000313" key="8">
    <source>
        <dbReference type="EMBL" id="KXH68375.1"/>
    </source>
</evidence>
<feature type="region of interest" description="Disordered" evidence="6">
    <location>
        <begin position="1"/>
        <end position="21"/>
    </location>
</feature>
<evidence type="ECO:0000256" key="3">
    <source>
        <dbReference type="ARBA" id="ARBA00022692"/>
    </source>
</evidence>
<dbReference type="EMBL" id="JFFI01000312">
    <property type="protein sequence ID" value="KXH68375.1"/>
    <property type="molecule type" value="Genomic_DNA"/>
</dbReference>
<organism evidence="8 9">
    <name type="scientific">Colletotrichum salicis</name>
    <dbReference type="NCBI Taxonomy" id="1209931"/>
    <lineage>
        <taxon>Eukaryota</taxon>
        <taxon>Fungi</taxon>
        <taxon>Dikarya</taxon>
        <taxon>Ascomycota</taxon>
        <taxon>Pezizomycotina</taxon>
        <taxon>Sordariomycetes</taxon>
        <taxon>Hypocreomycetidae</taxon>
        <taxon>Glomerellales</taxon>
        <taxon>Glomerellaceae</taxon>
        <taxon>Colletotrichum</taxon>
        <taxon>Colletotrichum acutatum species complex</taxon>
    </lineage>
</organism>
<gene>
    <name evidence="8" type="ORF">CSAL01_00248</name>
</gene>
<dbReference type="OrthoDB" id="3648309at2759"/>
<keyword evidence="9" id="KW-1185">Reference proteome</keyword>
<keyword evidence="4 7" id="KW-1133">Transmembrane helix</keyword>
<comment type="caution">
    <text evidence="8">The sequence shown here is derived from an EMBL/GenBank/DDBJ whole genome shotgun (WGS) entry which is preliminary data.</text>
</comment>
<evidence type="ECO:0000256" key="5">
    <source>
        <dbReference type="ARBA" id="ARBA00023136"/>
    </source>
</evidence>
<comment type="subcellular location">
    <subcellularLocation>
        <location evidence="1">Membrane</location>
        <topology evidence="1">Multi-pass membrane protein</topology>
    </subcellularLocation>
</comment>
<keyword evidence="5 7" id="KW-0472">Membrane</keyword>
<dbReference type="InterPro" id="IPR051633">
    <property type="entry name" value="AceTr"/>
</dbReference>
<comment type="similarity">
    <text evidence="2">Belongs to the acetate uptake transporter (AceTr) (TC 2.A.96) family.</text>
</comment>
<evidence type="ECO:0000256" key="4">
    <source>
        <dbReference type="ARBA" id="ARBA00022989"/>
    </source>
</evidence>
<evidence type="ECO:0000256" key="1">
    <source>
        <dbReference type="ARBA" id="ARBA00004141"/>
    </source>
</evidence>
<keyword evidence="3 7" id="KW-0812">Transmembrane</keyword>
<sequence length="271" mass="29243">MSIYSSAPNGASEKGVESVKPEPTFERFETIHHGPRFTAPRPLPTAAVSTIFPGIAIIPNVFTDRGFLQTSLPIGAFSTTLTTLSLSLIEWRGVTTTNVYIANFFFLAAFGLVISAQWELTGGNGFGYSVFSAFGLFYAGYGAILTPSFGVAAAYGDDTKQLSNALGLFMIIWSVFVLAYLVATIPTNVVYILIFIFVELCFVLVAASYFAAADGHESASIGLKKSGGVFAFLAGLVGWYLTFHLLLKDSLVELPLGDTSQYFPKTRKKTE</sequence>
<protein>
    <recommendedName>
        <fullName evidence="10">GPR1/FUN34/yaaH family protein</fullName>
    </recommendedName>
</protein>
<dbReference type="AlphaFoldDB" id="A0A135V6Z1"/>
<reference evidence="8 9" key="1">
    <citation type="submission" date="2014-02" db="EMBL/GenBank/DDBJ databases">
        <title>The genome sequence of Colletotrichum salicis CBS 607.94.</title>
        <authorList>
            <person name="Baroncelli R."/>
            <person name="Thon M.R."/>
        </authorList>
    </citation>
    <scope>NUCLEOTIDE SEQUENCE [LARGE SCALE GENOMIC DNA]</scope>
    <source>
        <strain evidence="8 9">CBS 607.94</strain>
    </source>
</reference>
<name>A0A135V6Z1_9PEZI</name>
<dbReference type="PANTHER" id="PTHR31123">
    <property type="entry name" value="ACCUMULATION OF DYADS PROTEIN 2-RELATED"/>
    <property type="match status" value="1"/>
</dbReference>
<evidence type="ECO:0000256" key="6">
    <source>
        <dbReference type="SAM" id="MobiDB-lite"/>
    </source>
</evidence>
<feature type="transmembrane region" description="Helical" evidence="7">
    <location>
        <begin position="100"/>
        <end position="118"/>
    </location>
</feature>
<dbReference type="Pfam" id="PF01184">
    <property type="entry name" value="Gpr1_Fun34_YaaH"/>
    <property type="match status" value="1"/>
</dbReference>
<dbReference type="GO" id="GO:0005886">
    <property type="term" value="C:plasma membrane"/>
    <property type="evidence" value="ECO:0007669"/>
    <property type="project" value="TreeGrafter"/>
</dbReference>
<evidence type="ECO:0000256" key="7">
    <source>
        <dbReference type="SAM" id="Phobius"/>
    </source>
</evidence>
<dbReference type="InterPro" id="IPR000791">
    <property type="entry name" value="Gpr1/Fun34/SatP-like"/>
</dbReference>
<evidence type="ECO:0000256" key="2">
    <source>
        <dbReference type="ARBA" id="ARBA00005587"/>
    </source>
</evidence>
<dbReference type="PANTHER" id="PTHR31123:SF7">
    <property type="entry name" value="MARVEL DOMAIN-CONTAINING PROTEIN"/>
    <property type="match status" value="1"/>
</dbReference>
<feature type="transmembrane region" description="Helical" evidence="7">
    <location>
        <begin position="130"/>
        <end position="155"/>
    </location>
</feature>
<evidence type="ECO:0000313" key="9">
    <source>
        <dbReference type="Proteomes" id="UP000070121"/>
    </source>
</evidence>
<feature type="transmembrane region" description="Helical" evidence="7">
    <location>
        <begin position="68"/>
        <end position="88"/>
    </location>
</feature>
<dbReference type="Proteomes" id="UP000070121">
    <property type="component" value="Unassembled WGS sequence"/>
</dbReference>
<accession>A0A135V6Z1</accession>
<feature type="transmembrane region" description="Helical" evidence="7">
    <location>
        <begin position="162"/>
        <end position="183"/>
    </location>
</feature>
<dbReference type="GO" id="GO:0015123">
    <property type="term" value="F:acetate transmembrane transporter activity"/>
    <property type="evidence" value="ECO:0007669"/>
    <property type="project" value="TreeGrafter"/>
</dbReference>
<feature type="transmembrane region" description="Helical" evidence="7">
    <location>
        <begin position="228"/>
        <end position="247"/>
    </location>
</feature>
<evidence type="ECO:0008006" key="10">
    <source>
        <dbReference type="Google" id="ProtNLM"/>
    </source>
</evidence>